<dbReference type="OrthoDB" id="623670at2759"/>
<dbReference type="PANTHER" id="PTHR31836:SF28">
    <property type="entry name" value="SRCR DOMAIN-CONTAINING PROTEIN-RELATED"/>
    <property type="match status" value="1"/>
</dbReference>
<sequence>MFFKTFSTLILTALAVSASPALQARQSCTATYNVVSGDTCATIESKTGVSDPQLHALNPSINSGCTNLQIGQVLCVSGSGGSTPFPTNYTGIATFYDPNGGIGACGTILQNNDFVVALGTGLWDGGSHCGQTINVSYQGKIIQVVVEDLCLGCQANGFALAEGALDPEYQTDGAITVVWSFA</sequence>
<dbReference type="InterPro" id="IPR036779">
    <property type="entry name" value="LysM_dom_sf"/>
</dbReference>
<evidence type="ECO:0000256" key="2">
    <source>
        <dbReference type="SAM" id="SignalP"/>
    </source>
</evidence>
<comment type="caution">
    <text evidence="4">The sequence shown here is derived from an EMBL/GenBank/DDBJ whole genome shotgun (WGS) entry which is preliminary data.</text>
</comment>
<dbReference type="CDD" id="cd00118">
    <property type="entry name" value="LysM"/>
    <property type="match status" value="1"/>
</dbReference>
<feature type="domain" description="LysM" evidence="3">
    <location>
        <begin position="30"/>
        <end position="76"/>
    </location>
</feature>
<dbReference type="InterPro" id="IPR036908">
    <property type="entry name" value="RlpA-like_sf"/>
</dbReference>
<evidence type="ECO:0000313" key="5">
    <source>
        <dbReference type="Proteomes" id="UP000623467"/>
    </source>
</evidence>
<dbReference type="SUPFAM" id="SSF50685">
    <property type="entry name" value="Barwin-like endoglucanases"/>
    <property type="match status" value="1"/>
</dbReference>
<feature type="chain" id="PRO_5034946951" description="LysM domain-containing protein" evidence="2">
    <location>
        <begin position="19"/>
        <end position="182"/>
    </location>
</feature>
<reference evidence="4" key="1">
    <citation type="submission" date="2020-05" db="EMBL/GenBank/DDBJ databases">
        <title>Mycena genomes resolve the evolution of fungal bioluminescence.</title>
        <authorList>
            <person name="Tsai I.J."/>
        </authorList>
    </citation>
    <scope>NUCLEOTIDE SEQUENCE</scope>
    <source>
        <strain evidence="4">160909Yilan</strain>
    </source>
</reference>
<dbReference type="SMART" id="SM00257">
    <property type="entry name" value="LysM"/>
    <property type="match status" value="1"/>
</dbReference>
<evidence type="ECO:0000313" key="4">
    <source>
        <dbReference type="EMBL" id="KAF7338881.1"/>
    </source>
</evidence>
<protein>
    <recommendedName>
        <fullName evidence="3">LysM domain-containing protein</fullName>
    </recommendedName>
</protein>
<dbReference type="Gene3D" id="2.40.40.10">
    <property type="entry name" value="RlpA-like domain"/>
    <property type="match status" value="1"/>
</dbReference>
<keyword evidence="1 2" id="KW-0732">Signal</keyword>
<feature type="signal peptide" evidence="2">
    <location>
        <begin position="1"/>
        <end position="18"/>
    </location>
</feature>
<dbReference type="AlphaFoldDB" id="A0A8H6XE63"/>
<dbReference type="Pfam" id="PF01476">
    <property type="entry name" value="LysM"/>
    <property type="match status" value="1"/>
</dbReference>
<dbReference type="Gene3D" id="3.10.350.10">
    <property type="entry name" value="LysM domain"/>
    <property type="match status" value="1"/>
</dbReference>
<name>A0A8H6XE63_9AGAR</name>
<dbReference type="Proteomes" id="UP000623467">
    <property type="component" value="Unassembled WGS sequence"/>
</dbReference>
<gene>
    <name evidence="4" type="ORF">MSAN_02211300</name>
</gene>
<dbReference type="PANTHER" id="PTHR31836">
    <property type="match status" value="1"/>
</dbReference>
<dbReference type="InterPro" id="IPR018392">
    <property type="entry name" value="LysM"/>
</dbReference>
<dbReference type="CDD" id="cd22191">
    <property type="entry name" value="DPBB_RlpA_EXP_N-like"/>
    <property type="match status" value="1"/>
</dbReference>
<dbReference type="InterPro" id="IPR051477">
    <property type="entry name" value="Expansin_CellWall"/>
</dbReference>
<dbReference type="EMBL" id="JACAZH010000032">
    <property type="protein sequence ID" value="KAF7338881.1"/>
    <property type="molecule type" value="Genomic_DNA"/>
</dbReference>
<keyword evidence="5" id="KW-1185">Reference proteome</keyword>
<proteinExistence type="predicted"/>
<dbReference type="PROSITE" id="PS51782">
    <property type="entry name" value="LYSM"/>
    <property type="match status" value="1"/>
</dbReference>
<dbReference type="SUPFAM" id="SSF54106">
    <property type="entry name" value="LysM domain"/>
    <property type="match status" value="1"/>
</dbReference>
<evidence type="ECO:0000259" key="3">
    <source>
        <dbReference type="PROSITE" id="PS51782"/>
    </source>
</evidence>
<accession>A0A8H6XE63</accession>
<organism evidence="4 5">
    <name type="scientific">Mycena sanguinolenta</name>
    <dbReference type="NCBI Taxonomy" id="230812"/>
    <lineage>
        <taxon>Eukaryota</taxon>
        <taxon>Fungi</taxon>
        <taxon>Dikarya</taxon>
        <taxon>Basidiomycota</taxon>
        <taxon>Agaricomycotina</taxon>
        <taxon>Agaricomycetes</taxon>
        <taxon>Agaricomycetidae</taxon>
        <taxon>Agaricales</taxon>
        <taxon>Marasmiineae</taxon>
        <taxon>Mycenaceae</taxon>
        <taxon>Mycena</taxon>
    </lineage>
</organism>
<evidence type="ECO:0000256" key="1">
    <source>
        <dbReference type="ARBA" id="ARBA00022729"/>
    </source>
</evidence>